<evidence type="ECO:0000256" key="3">
    <source>
        <dbReference type="ARBA" id="ARBA00022729"/>
    </source>
</evidence>
<comment type="subcellular location">
    <subcellularLocation>
        <location evidence="1">Cell membrane</location>
    </subcellularLocation>
</comment>
<evidence type="ECO:0000256" key="9">
    <source>
        <dbReference type="ARBA" id="ARBA00023319"/>
    </source>
</evidence>
<evidence type="ECO:0000256" key="10">
    <source>
        <dbReference type="SAM" id="Phobius"/>
    </source>
</evidence>
<evidence type="ECO:0000256" key="5">
    <source>
        <dbReference type="ARBA" id="ARBA00023002"/>
    </source>
</evidence>
<dbReference type="FunFam" id="2.60.40.10:FF:000328">
    <property type="entry name" value="CLUMA_CG000981, isoform A"/>
    <property type="match status" value="1"/>
</dbReference>
<feature type="domain" description="Ig-like" evidence="12">
    <location>
        <begin position="1249"/>
        <end position="1344"/>
    </location>
</feature>
<dbReference type="CDD" id="cd05327">
    <property type="entry name" value="retinol-DH_like_SDR_c_like"/>
    <property type="match status" value="3"/>
</dbReference>
<keyword evidence="4" id="KW-0677">Repeat</keyword>
<organism evidence="13 14">
    <name type="scientific">Clunio marinus</name>
    <dbReference type="NCBI Taxonomy" id="568069"/>
    <lineage>
        <taxon>Eukaryota</taxon>
        <taxon>Metazoa</taxon>
        <taxon>Ecdysozoa</taxon>
        <taxon>Arthropoda</taxon>
        <taxon>Hexapoda</taxon>
        <taxon>Insecta</taxon>
        <taxon>Pterygota</taxon>
        <taxon>Neoptera</taxon>
        <taxon>Endopterygota</taxon>
        <taxon>Diptera</taxon>
        <taxon>Nematocera</taxon>
        <taxon>Chironomoidea</taxon>
        <taxon>Chironomidae</taxon>
        <taxon>Clunio</taxon>
    </lineage>
</organism>
<keyword evidence="14" id="KW-1185">Reference proteome</keyword>
<evidence type="ECO:0000259" key="12">
    <source>
        <dbReference type="PROSITE" id="PS50835"/>
    </source>
</evidence>
<dbReference type="Pfam" id="PF13927">
    <property type="entry name" value="Ig_3"/>
    <property type="match status" value="1"/>
</dbReference>
<evidence type="ECO:0000256" key="7">
    <source>
        <dbReference type="ARBA" id="ARBA00023157"/>
    </source>
</evidence>
<evidence type="ECO:0000256" key="6">
    <source>
        <dbReference type="ARBA" id="ARBA00023136"/>
    </source>
</evidence>
<dbReference type="Pfam" id="PF07679">
    <property type="entry name" value="I-set"/>
    <property type="match status" value="1"/>
</dbReference>
<dbReference type="InterPro" id="IPR013783">
    <property type="entry name" value="Ig-like_fold"/>
</dbReference>
<dbReference type="SUPFAM" id="SSF48726">
    <property type="entry name" value="Immunoglobulin"/>
    <property type="match status" value="2"/>
</dbReference>
<dbReference type="Proteomes" id="UP000183832">
    <property type="component" value="Unassembled WGS sequence"/>
</dbReference>
<keyword evidence="9" id="KW-0393">Immunoglobulin domain</keyword>
<evidence type="ECO:0000256" key="8">
    <source>
        <dbReference type="ARBA" id="ARBA00023180"/>
    </source>
</evidence>
<dbReference type="InterPro" id="IPR036291">
    <property type="entry name" value="NAD(P)-bd_dom_sf"/>
</dbReference>
<feature type="domain" description="Ig-like" evidence="12">
    <location>
        <begin position="1354"/>
        <end position="1439"/>
    </location>
</feature>
<keyword evidence="2" id="KW-1003">Cell membrane</keyword>
<dbReference type="OrthoDB" id="6779229at2759"/>
<proteinExistence type="predicted"/>
<dbReference type="Pfam" id="PF00106">
    <property type="entry name" value="adh_short"/>
    <property type="match status" value="4"/>
</dbReference>
<dbReference type="GO" id="GO:0005886">
    <property type="term" value="C:plasma membrane"/>
    <property type="evidence" value="ECO:0007669"/>
    <property type="project" value="UniProtKB-SubCell"/>
</dbReference>
<evidence type="ECO:0000313" key="14">
    <source>
        <dbReference type="Proteomes" id="UP000183832"/>
    </source>
</evidence>
<gene>
    <name evidence="13" type="ORF">CLUMA_CG010766</name>
</gene>
<keyword evidence="7" id="KW-1015">Disulfide bond</keyword>
<evidence type="ECO:0000256" key="11">
    <source>
        <dbReference type="SAM" id="SignalP"/>
    </source>
</evidence>
<feature type="chain" id="PRO_5013040434" evidence="11">
    <location>
        <begin position="25"/>
        <end position="1461"/>
    </location>
</feature>
<keyword evidence="10" id="KW-0812">Transmembrane</keyword>
<dbReference type="PRINTS" id="PR00081">
    <property type="entry name" value="GDHRDH"/>
</dbReference>
<sequence length="1461" mass="163840">MVPRHYLGALVLLVSSLAPSRVSSNSNAIIPSTNVYESHFRWYVRRAKYTKLTRIDGKVVLITGANTGIGKANAIDLARRGGKIYIACRDELRGQKALKEIKLASGSINVHLLKLDLASLDSVREFSKEFHKLERKLHILINNAGVIGPQRTTKDGFELTFGVNHLGHFLLTNLLLDLIKEAAPSRIVVVSSTAHKLGKITREDLMRIHNYKEFSVYSQSKLANVLFANELARKLKGTGVTVNSCHPGVVKTEIGRDVSYQTYFEALFGPWMKTVEEGAQTQIRLAVDPELENVTGKYFADCEEDTMSKYAKDEELAAWLWYLRRAKYTDSTKIPGKVVVITGANTGIGKENAIDLAKRGAKVYIACRDEQRGKAALREIKVYSGNNNVHLLQLDLASLDSIREFSKNFHKMENKLDILINNAGLVSDKKQKTKDGFDLVFGVNHLGPFLLTNLLLDMVKKATPSRIIMLSSTAHKYGKIVTDDLMNDKKYVGWNAYCHSKLANVLFANELARKLKGTGVTVNSCHPGGVKTDIFRNSSIIIKFLTIILDPWMKTAEEGAQTQNRMAVDPSLENVTGKYFADCTEDSMSNDAKDEQLAAWLYKKSAEFSFNMSSWDIFLIISLSLYVLSWYLRRGRFNKSSRIDGKVVLITGANTGLGKGTAIDLARRGGKIYIACRDERRGEKALTEIKLASGSSNVHLLNLDLASLDSIRKFSENFHKLETKIDVLINNAGLSSNSHRKTVDGFELTLGVNHLGPFLLTNLLLDLIKKAAPSRIIVISSSAHKYFANINKHDLMFEKSYHFFLAYGQSKLANILFSNELARKLNGTGVTVNSCHPGVIRTKITRDLGFWDAVYMLINPWLKTVEEGIQTQIRLAVDPALENVTGKYFADCEEASMSNNAKNEELAAWLYEKSADSVSFLRSSFTVTVLFEAMDAWNIFLIIFYFLFILRWYLRRPKYSKPTKIDGKVVIITGANTGIGKANAIDLARRGSKIYIACRDIQRGEAALKEIKLASESRNVHFLQLDLASLDSIRQFAIEFHKKEKKLDILINNAGLVSGVKDKTKDGFELTFGVNHLGPFLLTNLLLDLLKNASPSRIVIVSSYTHVFGKINKDDLMYDKKYNGTIAYAQSKLANILFSNELSRRLIGTGVTVNSCHPGLVKTDIMRKWSFKRYYEVAISPWLRTPEEGAQTQIRLAVDPDLERVSGKYFSNCKETGTAKKAKDEELAACMSETKQIHLKLGIVITEEPEFTETIENVTVPAGRNVKLACSVKNLGSYKVAWMHFEQSAILTVHNHVITRNPRISVTHDKHDKYKTWFLHIANVQEEDKGRYMCQINTVTAKTQFGYVHVVVPPNIDDSLSSSDVIVREGSNITLKCRAHGSPQPTIKWKRDDNSKININKSLSVFEWDAEMLEITRISRLDMGAYLCIAQNSVPPSVSKRIKVSVDCKYLFVLNILTLKF</sequence>
<dbReference type="InterPro" id="IPR003598">
    <property type="entry name" value="Ig_sub2"/>
</dbReference>
<evidence type="ECO:0000256" key="2">
    <source>
        <dbReference type="ARBA" id="ARBA00022475"/>
    </source>
</evidence>
<dbReference type="SMART" id="SM00408">
    <property type="entry name" value="IGc2"/>
    <property type="match status" value="2"/>
</dbReference>
<dbReference type="InterPro" id="IPR007110">
    <property type="entry name" value="Ig-like_dom"/>
</dbReference>
<dbReference type="GO" id="GO:0016491">
    <property type="term" value="F:oxidoreductase activity"/>
    <property type="evidence" value="ECO:0007669"/>
    <property type="project" value="UniProtKB-KW"/>
</dbReference>
<dbReference type="PROSITE" id="PS50835">
    <property type="entry name" value="IG_LIKE"/>
    <property type="match status" value="2"/>
</dbReference>
<feature type="transmembrane region" description="Helical" evidence="10">
    <location>
        <begin position="612"/>
        <end position="632"/>
    </location>
</feature>
<dbReference type="SUPFAM" id="SSF51735">
    <property type="entry name" value="NAD(P)-binding Rossmann-fold domains"/>
    <property type="match status" value="4"/>
</dbReference>
<dbReference type="InterPro" id="IPR036179">
    <property type="entry name" value="Ig-like_dom_sf"/>
</dbReference>
<keyword evidence="10" id="KW-1133">Transmembrane helix</keyword>
<dbReference type="InterPro" id="IPR013098">
    <property type="entry name" value="Ig_I-set"/>
</dbReference>
<feature type="signal peptide" evidence="11">
    <location>
        <begin position="1"/>
        <end position="24"/>
    </location>
</feature>
<dbReference type="InterPro" id="IPR002347">
    <property type="entry name" value="SDR_fam"/>
</dbReference>
<accession>A0A1J1IAR3</accession>
<protein>
    <submittedName>
        <fullName evidence="13">CLUMA_CG010766, isoform A</fullName>
    </submittedName>
</protein>
<dbReference type="Gene3D" id="2.60.40.10">
    <property type="entry name" value="Immunoglobulins"/>
    <property type="match status" value="2"/>
</dbReference>
<dbReference type="InterPro" id="IPR003599">
    <property type="entry name" value="Ig_sub"/>
</dbReference>
<dbReference type="Gene3D" id="3.40.50.720">
    <property type="entry name" value="NAD(P)-binding Rossmann-like Domain"/>
    <property type="match status" value="4"/>
</dbReference>
<keyword evidence="3 11" id="KW-0732">Signal</keyword>
<keyword evidence="6 10" id="KW-0472">Membrane</keyword>
<dbReference type="EMBL" id="CVRI01000047">
    <property type="protein sequence ID" value="CRK97375.1"/>
    <property type="molecule type" value="Genomic_DNA"/>
</dbReference>
<evidence type="ECO:0000313" key="13">
    <source>
        <dbReference type="EMBL" id="CRK97375.1"/>
    </source>
</evidence>
<name>A0A1J1IAR3_9DIPT</name>
<dbReference type="PANTHER" id="PTHR43157">
    <property type="entry name" value="PHOSPHATIDYLINOSITOL-GLYCAN BIOSYNTHESIS CLASS F PROTEIN-RELATED"/>
    <property type="match status" value="1"/>
</dbReference>
<dbReference type="SMART" id="SM00409">
    <property type="entry name" value="IG"/>
    <property type="match status" value="2"/>
</dbReference>
<dbReference type="STRING" id="568069.A0A1J1IAR3"/>
<evidence type="ECO:0000256" key="1">
    <source>
        <dbReference type="ARBA" id="ARBA00004236"/>
    </source>
</evidence>
<keyword evidence="8" id="KW-0325">Glycoprotein</keyword>
<dbReference type="PANTHER" id="PTHR43157:SF31">
    <property type="entry name" value="PHOSPHATIDYLINOSITOL-GLYCAN BIOSYNTHESIS CLASS F PROTEIN"/>
    <property type="match status" value="1"/>
</dbReference>
<reference evidence="13 14" key="1">
    <citation type="submission" date="2015-04" db="EMBL/GenBank/DDBJ databases">
        <authorList>
            <person name="Syromyatnikov M.Y."/>
            <person name="Popov V.N."/>
        </authorList>
    </citation>
    <scope>NUCLEOTIDE SEQUENCE [LARGE SCALE GENOMIC DNA]</scope>
</reference>
<evidence type="ECO:0000256" key="4">
    <source>
        <dbReference type="ARBA" id="ARBA00022737"/>
    </source>
</evidence>
<keyword evidence="5" id="KW-0560">Oxidoreductase</keyword>
<feature type="transmembrane region" description="Helical" evidence="10">
    <location>
        <begin position="936"/>
        <end position="954"/>
    </location>
</feature>